<keyword evidence="1 7" id="KW-0474">Menaquinone biosynthesis</keyword>
<comment type="catalytic activity">
    <reaction evidence="7">
        <text>isochorismate + 2-oxoglutarate + H(+) = 5-enolpyruvoyl-6-hydroxy-2-succinyl-cyclohex-3-ene-1-carboxylate + CO2</text>
        <dbReference type="Rhea" id="RHEA:25593"/>
        <dbReference type="ChEBI" id="CHEBI:15378"/>
        <dbReference type="ChEBI" id="CHEBI:16526"/>
        <dbReference type="ChEBI" id="CHEBI:16810"/>
        <dbReference type="ChEBI" id="CHEBI:29780"/>
        <dbReference type="ChEBI" id="CHEBI:58818"/>
        <dbReference type="EC" id="2.2.1.9"/>
    </reaction>
</comment>
<dbReference type="PANTHER" id="PTHR42916">
    <property type="entry name" value="2-SUCCINYL-5-ENOLPYRUVYL-6-HYDROXY-3-CYCLOHEXENE-1-CARBOXYLATE SYNTHASE"/>
    <property type="match status" value="1"/>
</dbReference>
<comment type="similarity">
    <text evidence="7">Belongs to the TPP enzyme family. MenD subfamily.</text>
</comment>
<keyword evidence="5 7" id="KW-0786">Thiamine pyrophosphate</keyword>
<dbReference type="EMBL" id="FQ312005">
    <property type="protein sequence ID" value="CBW26502.1"/>
    <property type="molecule type" value="Genomic_DNA"/>
</dbReference>
<dbReference type="HAMAP" id="MF_01659">
    <property type="entry name" value="MenD"/>
    <property type="match status" value="1"/>
</dbReference>
<dbReference type="InterPro" id="IPR011766">
    <property type="entry name" value="TPP_enzyme_TPP-bd"/>
</dbReference>
<dbReference type="InterPro" id="IPR012001">
    <property type="entry name" value="Thiamin_PyroP_enz_TPP-bd_dom"/>
</dbReference>
<dbReference type="UniPathway" id="UPA01057">
    <property type="reaction ID" value="UER00164"/>
</dbReference>
<dbReference type="NCBIfam" id="TIGR00173">
    <property type="entry name" value="menD"/>
    <property type="match status" value="1"/>
</dbReference>
<organism evidence="11 12">
    <name type="scientific">Halobacteriovorax marinus (strain ATCC BAA-682 / DSM 15412 / SJ)</name>
    <name type="common">Bacteriovorax marinus</name>
    <dbReference type="NCBI Taxonomy" id="862908"/>
    <lineage>
        <taxon>Bacteria</taxon>
        <taxon>Pseudomonadati</taxon>
        <taxon>Bdellovibrionota</taxon>
        <taxon>Bacteriovoracia</taxon>
        <taxon>Bacteriovoracales</taxon>
        <taxon>Halobacteriovoraceae</taxon>
        <taxon>Halobacteriovorax</taxon>
    </lineage>
</organism>
<comment type="pathway">
    <text evidence="7">Quinol/quinone metabolism; menaquinone biosynthesis.</text>
</comment>
<dbReference type="PATRIC" id="fig|862908.3.peg.1582"/>
<evidence type="ECO:0000256" key="5">
    <source>
        <dbReference type="ARBA" id="ARBA00023052"/>
    </source>
</evidence>
<dbReference type="GO" id="GO:0030145">
    <property type="term" value="F:manganese ion binding"/>
    <property type="evidence" value="ECO:0007669"/>
    <property type="project" value="UniProtKB-UniRule"/>
</dbReference>
<evidence type="ECO:0000256" key="3">
    <source>
        <dbReference type="ARBA" id="ARBA00022723"/>
    </source>
</evidence>
<dbReference type="PANTHER" id="PTHR42916:SF1">
    <property type="entry name" value="PROTEIN PHYLLO, CHLOROPLASTIC"/>
    <property type="match status" value="1"/>
</dbReference>
<dbReference type="CDD" id="cd02009">
    <property type="entry name" value="TPP_SHCHC_synthase"/>
    <property type="match status" value="1"/>
</dbReference>
<evidence type="ECO:0000256" key="2">
    <source>
        <dbReference type="ARBA" id="ARBA00022679"/>
    </source>
</evidence>
<comment type="subunit">
    <text evidence="7">Homodimer.</text>
</comment>
<comment type="cofactor">
    <cofactor evidence="7">
        <name>Mg(2+)</name>
        <dbReference type="ChEBI" id="CHEBI:18420"/>
    </cofactor>
    <cofactor evidence="7">
        <name>Mn(2+)</name>
        <dbReference type="ChEBI" id="CHEBI:29035"/>
    </cofactor>
</comment>
<dbReference type="InterPro" id="IPR029061">
    <property type="entry name" value="THDP-binding"/>
</dbReference>
<evidence type="ECO:0000259" key="9">
    <source>
        <dbReference type="Pfam" id="PF02776"/>
    </source>
</evidence>
<dbReference type="Pfam" id="PF02776">
    <property type="entry name" value="TPP_enzyme_N"/>
    <property type="match status" value="1"/>
</dbReference>
<keyword evidence="11" id="KW-0456">Lyase</keyword>
<dbReference type="InterPro" id="IPR032264">
    <property type="entry name" value="MenD_middle"/>
</dbReference>
<feature type="domain" description="Thiamine pyrophosphate enzyme TPP-binding" evidence="8">
    <location>
        <begin position="429"/>
        <end position="553"/>
    </location>
</feature>
<comment type="function">
    <text evidence="7">Catalyzes the thiamine diphosphate-dependent decarboxylation of 2-oxoglutarate and the subsequent addition of the resulting succinic semialdehyde-thiamine pyrophosphate anion to isochorismate to yield 2-succinyl-5-enolpyruvyl-6-hydroxy-3-cyclohexene-1-carboxylate (SEPHCHC).</text>
</comment>
<dbReference type="GO" id="GO:0070204">
    <property type="term" value="F:2-succinyl-5-enolpyruvyl-6-hydroxy-3-cyclohexene-1-carboxylic-acid synthase activity"/>
    <property type="evidence" value="ECO:0007669"/>
    <property type="project" value="UniProtKB-UniRule"/>
</dbReference>
<keyword evidence="6 7" id="KW-0464">Manganese</keyword>
<evidence type="ECO:0000313" key="11">
    <source>
        <dbReference type="EMBL" id="CBW26502.1"/>
    </source>
</evidence>
<evidence type="ECO:0000313" key="12">
    <source>
        <dbReference type="Proteomes" id="UP000008963"/>
    </source>
</evidence>
<evidence type="ECO:0000256" key="1">
    <source>
        <dbReference type="ARBA" id="ARBA00022428"/>
    </source>
</evidence>
<dbReference type="Gene3D" id="3.40.50.970">
    <property type="match status" value="2"/>
</dbReference>
<dbReference type="Gene3D" id="3.40.50.1220">
    <property type="entry name" value="TPP-binding domain"/>
    <property type="match status" value="1"/>
</dbReference>
<evidence type="ECO:0000259" key="8">
    <source>
        <dbReference type="Pfam" id="PF02775"/>
    </source>
</evidence>
<evidence type="ECO:0000259" key="10">
    <source>
        <dbReference type="Pfam" id="PF16582"/>
    </source>
</evidence>
<dbReference type="Proteomes" id="UP000008963">
    <property type="component" value="Chromosome"/>
</dbReference>
<dbReference type="InterPro" id="IPR004433">
    <property type="entry name" value="MenaQ_synth_MenD"/>
</dbReference>
<dbReference type="SUPFAM" id="SSF52518">
    <property type="entry name" value="Thiamin diphosphate-binding fold (THDP-binding)"/>
    <property type="match status" value="2"/>
</dbReference>
<dbReference type="EC" id="2.2.1.9" evidence="7"/>
<dbReference type="SUPFAM" id="SSF52467">
    <property type="entry name" value="DHS-like NAD/FAD-binding domain"/>
    <property type="match status" value="1"/>
</dbReference>
<evidence type="ECO:0000256" key="4">
    <source>
        <dbReference type="ARBA" id="ARBA00022842"/>
    </source>
</evidence>
<dbReference type="GO" id="GO:0000287">
    <property type="term" value="F:magnesium ion binding"/>
    <property type="evidence" value="ECO:0007669"/>
    <property type="project" value="UniProtKB-UniRule"/>
</dbReference>
<dbReference type="AlphaFoldDB" id="E1X1B1"/>
<dbReference type="KEGG" id="bmx:BMS_1661"/>
<name>E1X1B1_HALMS</name>
<gene>
    <name evidence="7 11" type="primary">menD</name>
    <name evidence="11" type="ordered locus">BMS_1661</name>
</gene>
<dbReference type="CDD" id="cd07037">
    <property type="entry name" value="TPP_PYR_MenD"/>
    <property type="match status" value="1"/>
</dbReference>
<proteinExistence type="inferred from homology"/>
<evidence type="ECO:0000256" key="7">
    <source>
        <dbReference type="HAMAP-Rule" id="MF_01659"/>
    </source>
</evidence>
<dbReference type="GO" id="GO:0030976">
    <property type="term" value="F:thiamine pyrophosphate binding"/>
    <property type="evidence" value="ECO:0007669"/>
    <property type="project" value="UniProtKB-UniRule"/>
</dbReference>
<dbReference type="UniPathway" id="UPA00079"/>
<keyword evidence="4 7" id="KW-0460">Magnesium</keyword>
<keyword evidence="12" id="KW-1185">Reference proteome</keyword>
<evidence type="ECO:0000256" key="6">
    <source>
        <dbReference type="ARBA" id="ARBA00023211"/>
    </source>
</evidence>
<dbReference type="STRING" id="862908.BMS_1661"/>
<dbReference type="Pfam" id="PF16582">
    <property type="entry name" value="TPP_enzyme_M_2"/>
    <property type="match status" value="1"/>
</dbReference>
<keyword evidence="2 7" id="KW-0808">Transferase</keyword>
<feature type="domain" description="Menaquinone biosynthesis protein MenD middle" evidence="10">
    <location>
        <begin position="229"/>
        <end position="375"/>
    </location>
</feature>
<dbReference type="GO" id="GO:0016829">
    <property type="term" value="F:lyase activity"/>
    <property type="evidence" value="ECO:0007669"/>
    <property type="project" value="UniProtKB-KW"/>
</dbReference>
<comment type="cofactor">
    <cofactor evidence="7">
        <name>thiamine diphosphate</name>
        <dbReference type="ChEBI" id="CHEBI:58937"/>
    </cofactor>
    <text evidence="7">Binds 1 thiamine pyrophosphate per subunit.</text>
</comment>
<comment type="pathway">
    <text evidence="7">Quinol/quinone metabolism; 1,4-dihydroxy-2-naphthoate biosynthesis; 1,4-dihydroxy-2-naphthoate from chorismate: step 2/7.</text>
</comment>
<reference evidence="12" key="1">
    <citation type="journal article" date="2013" name="ISME J.">
        <title>A small predatory core genome in the divergent marine Bacteriovorax marinus SJ and the terrestrial Bdellovibrio bacteriovorus.</title>
        <authorList>
            <person name="Crossman L.C."/>
            <person name="Chen H."/>
            <person name="Cerdeno-Tarraga A.M."/>
            <person name="Brooks K."/>
            <person name="Quail M.A."/>
            <person name="Pineiro S.A."/>
            <person name="Hobley L."/>
            <person name="Sockett R.E."/>
            <person name="Bentley S.D."/>
            <person name="Parkhill J."/>
            <person name="Williams H.N."/>
            <person name="Stine O.C."/>
        </authorList>
    </citation>
    <scope>NUCLEOTIDE SEQUENCE [LARGE SCALE GENOMIC DNA]</scope>
    <source>
        <strain evidence="12">ATCC BAA-682 / DSM 15412 / SJ</strain>
    </source>
</reference>
<keyword evidence="3 7" id="KW-0479">Metal-binding</keyword>
<dbReference type="eggNOG" id="COG1165">
    <property type="taxonomic scope" value="Bacteria"/>
</dbReference>
<dbReference type="InterPro" id="IPR029035">
    <property type="entry name" value="DHS-like_NAD/FAD-binding_dom"/>
</dbReference>
<dbReference type="HOGENOM" id="CLU_006051_3_0_7"/>
<sequence>MILANNLSTLWSSIIIDELIKSDVTHYYISPGMRNAPLVQSLLQRRDEVSLFLGVDERAQSYRALGNAKATGKTSALICTSGTALANYTPAIIEAKKSATPLIVLSADRPIELATSDANQTINQVHFYGHHILADNCLGAPTTEICPQVIRNTVDHLIFRSRYPIKGPVHLNIPLREPIDMTEVHIDEDYVERAKSGFKKSFQTKYFPPTQGLSPLAKESIAKIIKDNPKGLLVVGSLPCSLDKEIIKAFIQKLNWPVFLDISSSLKYNYSIRDNIIPTFDHSEVYEQMSRVKPSAIIHLGGRTTSKHYYRFLEEFADIELISVNWSEEKEDPSQNTDYRMICEVDQFCLEMCEHIQPSENPIRINWSEFTQKKCQLIEESPLSYPVISKKIIDQIEDKQSLYIANSTVVRSFDNYLSMESTKDIDIFTNRGVSGIEGLMASALGAAESMNKYMTLVIGDVSFLHDLNSLQLIKDSKTPMCIVLVNNSGGGIFTLLPIAKEEALLPYLTTPHDLTFESAAEQFSIDYIKVTSTSSFEEAFQNAQKKKNTILIEAIVSNEENIEVYNKLKTVKL</sequence>
<feature type="domain" description="Thiamine pyrophosphate enzyme N-terminal TPP-binding" evidence="9">
    <location>
        <begin position="13"/>
        <end position="126"/>
    </location>
</feature>
<protein>
    <recommendedName>
        <fullName evidence="7">2-succinyl-5-enolpyruvyl-6-hydroxy-3-cyclohexene-1-carboxylate synthase</fullName>
        <shortName evidence="7">SEPHCHC synthase</shortName>
        <ecNumber evidence="7">2.2.1.9</ecNumber>
    </recommendedName>
    <alternativeName>
        <fullName evidence="7">Menaquinone biosynthesis protein MenD</fullName>
    </alternativeName>
</protein>
<dbReference type="GO" id="GO:0009234">
    <property type="term" value="P:menaquinone biosynthetic process"/>
    <property type="evidence" value="ECO:0007669"/>
    <property type="project" value="UniProtKB-UniRule"/>
</dbReference>
<dbReference type="Pfam" id="PF02775">
    <property type="entry name" value="TPP_enzyme_C"/>
    <property type="match status" value="1"/>
</dbReference>
<accession>E1X1B1</accession>
<dbReference type="PIRSF" id="PIRSF004983">
    <property type="entry name" value="MenD"/>
    <property type="match status" value="1"/>
</dbReference>